<organism evidence="1">
    <name type="scientific">Roseihalotalea indica</name>
    <dbReference type="NCBI Taxonomy" id="2867963"/>
    <lineage>
        <taxon>Bacteria</taxon>
        <taxon>Pseudomonadati</taxon>
        <taxon>Bacteroidota</taxon>
        <taxon>Cytophagia</taxon>
        <taxon>Cytophagales</taxon>
        <taxon>Catalimonadaceae</taxon>
        <taxon>Roseihalotalea</taxon>
    </lineage>
</organism>
<reference evidence="1" key="2">
    <citation type="journal article" date="2024" name="Antonie Van Leeuwenhoek">
        <title>Roseihalotalea indica gen. nov., sp. nov., a halophilic Bacteroidetes from mesopelagic Southwest Indian Ocean with higher carbohydrate metabolic potential.</title>
        <authorList>
            <person name="Chen B."/>
            <person name="Zhang M."/>
            <person name="Lin D."/>
            <person name="Ye J."/>
            <person name="Tang K."/>
        </authorList>
    </citation>
    <scope>NUCLEOTIDE SEQUENCE</scope>
    <source>
        <strain evidence="1">TK19036</strain>
    </source>
</reference>
<dbReference type="AlphaFoldDB" id="A0AA49GPM6"/>
<reference evidence="1" key="1">
    <citation type="journal article" date="2023" name="Comput. Struct. Biotechnol. J.">
        <title>Discovery of a novel marine Bacteroidetes with a rich repertoire of carbohydrate-active enzymes.</title>
        <authorList>
            <person name="Chen B."/>
            <person name="Liu G."/>
            <person name="Chen Q."/>
            <person name="Wang H."/>
            <person name="Liu L."/>
            <person name="Tang K."/>
        </authorList>
    </citation>
    <scope>NUCLEOTIDE SEQUENCE</scope>
    <source>
        <strain evidence="1">TK19036</strain>
    </source>
</reference>
<dbReference type="EMBL" id="CP120682">
    <property type="protein sequence ID" value="WKN37641.1"/>
    <property type="molecule type" value="Genomic_DNA"/>
</dbReference>
<name>A0AA49GPM6_9BACT</name>
<proteinExistence type="predicted"/>
<gene>
    <name evidence="1" type="ORF">K4G66_02830</name>
</gene>
<evidence type="ECO:0000313" key="1">
    <source>
        <dbReference type="EMBL" id="WKN37641.1"/>
    </source>
</evidence>
<sequence>MNVFSQAREKYRPDKAKLLFITEAPPLEERNRYFYFEQVRRGDSLFLEMMKVLFAEEVAAFETVKSLRAEKYYFLERFQEEGFFLMHGFDQPLPNTTGTMRSKIYKENVPNLIQNILRVASPNTPIVLISAVIFQGIGEPLRKSGFRVIHDEQIEFPNSGQQLNFRRKLKPLLLQEKLLPAAL</sequence>
<protein>
    <submittedName>
        <fullName evidence="1">Uncharacterized protein</fullName>
    </submittedName>
</protein>
<accession>A0AA49GPM6</accession>